<dbReference type="PANTHER" id="PTHR45947">
    <property type="entry name" value="SULFOQUINOVOSYL TRANSFERASE SQD2"/>
    <property type="match status" value="1"/>
</dbReference>
<keyword evidence="2" id="KW-0328">Glycosyltransferase</keyword>
<dbReference type="Proteomes" id="UP000092695">
    <property type="component" value="Chromosome"/>
</dbReference>
<feature type="domain" description="Glycosyltransferase subfamily 4-like N-terminal" evidence="1">
    <location>
        <begin position="14"/>
        <end position="165"/>
    </location>
</feature>
<dbReference type="GO" id="GO:0016757">
    <property type="term" value="F:glycosyltransferase activity"/>
    <property type="evidence" value="ECO:0007669"/>
    <property type="project" value="UniProtKB-KW"/>
</dbReference>
<dbReference type="STRING" id="1548547.BA177_12175"/>
<dbReference type="EMBL" id="CP016268">
    <property type="protein sequence ID" value="ANO51856.1"/>
    <property type="molecule type" value="Genomic_DNA"/>
</dbReference>
<organism evidence="2 3">
    <name type="scientific">Woeseia oceani</name>
    <dbReference type="NCBI Taxonomy" id="1548547"/>
    <lineage>
        <taxon>Bacteria</taxon>
        <taxon>Pseudomonadati</taxon>
        <taxon>Pseudomonadota</taxon>
        <taxon>Gammaproteobacteria</taxon>
        <taxon>Woeseiales</taxon>
        <taxon>Woeseiaceae</taxon>
        <taxon>Woeseia</taxon>
    </lineage>
</organism>
<protein>
    <submittedName>
        <fullName evidence="2">Alpha-mannosyltransferase</fullName>
    </submittedName>
</protein>
<dbReference type="InterPro" id="IPR028098">
    <property type="entry name" value="Glyco_trans_4-like_N"/>
</dbReference>
<proteinExistence type="predicted"/>
<dbReference type="Pfam" id="PF13439">
    <property type="entry name" value="Glyco_transf_4"/>
    <property type="match status" value="1"/>
</dbReference>
<gene>
    <name evidence="2" type="ORF">BA177_12175</name>
</gene>
<accession>A0A193LHB9</accession>
<dbReference type="PANTHER" id="PTHR45947:SF3">
    <property type="entry name" value="SULFOQUINOVOSYL TRANSFERASE SQD2"/>
    <property type="match status" value="1"/>
</dbReference>
<dbReference type="AlphaFoldDB" id="A0A193LHB9"/>
<reference evidence="2 3" key="1">
    <citation type="submission" date="2016-06" db="EMBL/GenBank/DDBJ databases">
        <title>Complete genome sequence of a deep-branching marine Gamma Proteobacterium Woeseia oceani type strain XK5.</title>
        <authorList>
            <person name="Mu D."/>
            <person name="Du Z."/>
        </authorList>
    </citation>
    <scope>NUCLEOTIDE SEQUENCE [LARGE SCALE GENOMIC DNA]</scope>
    <source>
        <strain evidence="2 3">XK5</strain>
    </source>
</reference>
<dbReference type="RefSeq" id="WP_068616572.1">
    <property type="nucleotide sequence ID" value="NZ_CP016268.1"/>
</dbReference>
<evidence type="ECO:0000313" key="2">
    <source>
        <dbReference type="EMBL" id="ANO51856.1"/>
    </source>
</evidence>
<dbReference type="KEGG" id="woc:BA177_12175"/>
<keyword evidence="3" id="KW-1185">Reference proteome</keyword>
<dbReference type="SUPFAM" id="SSF53756">
    <property type="entry name" value="UDP-Glycosyltransferase/glycogen phosphorylase"/>
    <property type="match status" value="1"/>
</dbReference>
<evidence type="ECO:0000259" key="1">
    <source>
        <dbReference type="Pfam" id="PF13439"/>
    </source>
</evidence>
<dbReference type="CDD" id="cd03814">
    <property type="entry name" value="GT4-like"/>
    <property type="match status" value="1"/>
</dbReference>
<keyword evidence="2" id="KW-0808">Transferase</keyword>
<sequence length="349" mass="38766">MRIAITTDAWQPQVNGVVTTLTRTREELIKMGHEVLMVTPEGRRTVPCPSYPEIRLALFPRRSVTRELRAFAPDCIHIATEGPLGMAARRYCLSNELPYTSSYHTQFPEYVRARVPIPVSWTYAWLRRHHRHSQAILVPTEAVQTQLLRRGFQRVHVWSRGVDTDVFKPDVAHDFALPRPIWINVGRVSVEKNIEAFLNLKLPGSKVIVGDGPDKKRLEALYPDCHFAGYRFGDELAAYLAGADVFVFPSRTDTFGLVMLEAMACGLPVAAFPVTGPVDVVDDGVTGVLNEDLAHASEQALTLDSAACLRQARAKSWQAATLQFAERLAPCTDAATAGSIDGTYSRNRV</sequence>
<dbReference type="OrthoDB" id="9802525at2"/>
<dbReference type="Gene3D" id="3.40.50.2000">
    <property type="entry name" value="Glycogen Phosphorylase B"/>
    <property type="match status" value="2"/>
</dbReference>
<name>A0A193LHB9_9GAMM</name>
<dbReference type="Pfam" id="PF13692">
    <property type="entry name" value="Glyco_trans_1_4"/>
    <property type="match status" value="1"/>
</dbReference>
<evidence type="ECO:0000313" key="3">
    <source>
        <dbReference type="Proteomes" id="UP000092695"/>
    </source>
</evidence>
<dbReference type="InterPro" id="IPR050194">
    <property type="entry name" value="Glycosyltransferase_grp1"/>
</dbReference>